<keyword evidence="10" id="KW-1185">Reference proteome</keyword>
<feature type="chain" id="PRO_5026075969" description="Peptidyl-prolyl cis-trans isomerase" evidence="7">
    <location>
        <begin position="25"/>
        <end position="159"/>
    </location>
</feature>
<dbReference type="EMBL" id="WFLI01000005">
    <property type="protein sequence ID" value="KAB8065870.1"/>
    <property type="molecule type" value="Genomic_DNA"/>
</dbReference>
<accession>A0A6I1I773</accession>
<dbReference type="InterPro" id="IPR046357">
    <property type="entry name" value="PPIase_dom_sf"/>
</dbReference>
<feature type="domain" description="PPIase FKBP-type" evidence="8">
    <location>
        <begin position="57"/>
        <end position="157"/>
    </location>
</feature>
<reference evidence="9 10" key="1">
    <citation type="submission" date="2019-10" db="EMBL/GenBank/DDBJ databases">
        <title>Three novel species isolated from a subtropical stream in China.</title>
        <authorList>
            <person name="Lu H."/>
        </authorList>
    </citation>
    <scope>NUCLEOTIDE SEQUENCE [LARGE SCALE GENOMIC DNA]</scope>
    <source>
        <strain evidence="9 10">FT13W</strain>
    </source>
</reference>
<evidence type="ECO:0000256" key="1">
    <source>
        <dbReference type="ARBA" id="ARBA00000971"/>
    </source>
</evidence>
<name>A0A6I1I773_9BURK</name>
<evidence type="ECO:0000259" key="8">
    <source>
        <dbReference type="PROSITE" id="PS50059"/>
    </source>
</evidence>
<gene>
    <name evidence="9" type="ORF">GCN75_06425</name>
</gene>
<dbReference type="PROSITE" id="PS50059">
    <property type="entry name" value="FKBP_PPIASE"/>
    <property type="match status" value="1"/>
</dbReference>
<protein>
    <recommendedName>
        <fullName evidence="6">Peptidyl-prolyl cis-trans isomerase</fullName>
        <ecNumber evidence="6">5.2.1.8</ecNumber>
    </recommendedName>
</protein>
<dbReference type="PANTHER" id="PTHR43811:SF19">
    <property type="entry name" value="39 KDA FK506-BINDING NUCLEAR PROTEIN"/>
    <property type="match status" value="1"/>
</dbReference>
<keyword evidence="3 5" id="KW-0697">Rotamase</keyword>
<evidence type="ECO:0000313" key="9">
    <source>
        <dbReference type="EMBL" id="KAB8065870.1"/>
    </source>
</evidence>
<evidence type="ECO:0000313" key="10">
    <source>
        <dbReference type="Proteomes" id="UP000468717"/>
    </source>
</evidence>
<dbReference type="EC" id="5.2.1.8" evidence="6"/>
<organism evidence="9 10">
    <name type="scientific">Janthinobacterium violaceinigrum</name>
    <dbReference type="NCBI Taxonomy" id="2654252"/>
    <lineage>
        <taxon>Bacteria</taxon>
        <taxon>Pseudomonadati</taxon>
        <taxon>Pseudomonadota</taxon>
        <taxon>Betaproteobacteria</taxon>
        <taxon>Burkholderiales</taxon>
        <taxon>Oxalobacteraceae</taxon>
        <taxon>Janthinobacterium</taxon>
    </lineage>
</organism>
<dbReference type="PANTHER" id="PTHR43811">
    <property type="entry name" value="FKBP-TYPE PEPTIDYL-PROLYL CIS-TRANS ISOMERASE FKPA"/>
    <property type="match status" value="1"/>
</dbReference>
<dbReference type="PROSITE" id="PS51257">
    <property type="entry name" value="PROKAR_LIPOPROTEIN"/>
    <property type="match status" value="1"/>
</dbReference>
<dbReference type="AlphaFoldDB" id="A0A6I1I773"/>
<comment type="similarity">
    <text evidence="2 6">Belongs to the FKBP-type PPIase family.</text>
</comment>
<dbReference type="RefSeq" id="WP_152281863.1">
    <property type="nucleotide sequence ID" value="NZ_WFLI01000005.1"/>
</dbReference>
<dbReference type="SUPFAM" id="SSF54534">
    <property type="entry name" value="FKBP-like"/>
    <property type="match status" value="1"/>
</dbReference>
<dbReference type="GO" id="GO:0003755">
    <property type="term" value="F:peptidyl-prolyl cis-trans isomerase activity"/>
    <property type="evidence" value="ECO:0007669"/>
    <property type="project" value="UniProtKB-UniRule"/>
</dbReference>
<evidence type="ECO:0000256" key="5">
    <source>
        <dbReference type="PROSITE-ProRule" id="PRU00277"/>
    </source>
</evidence>
<keyword evidence="7" id="KW-0732">Signal</keyword>
<evidence type="ECO:0000256" key="4">
    <source>
        <dbReference type="ARBA" id="ARBA00023235"/>
    </source>
</evidence>
<evidence type="ECO:0000256" key="7">
    <source>
        <dbReference type="SAM" id="SignalP"/>
    </source>
</evidence>
<evidence type="ECO:0000256" key="3">
    <source>
        <dbReference type="ARBA" id="ARBA00023110"/>
    </source>
</evidence>
<comment type="catalytic activity">
    <reaction evidence="1 5 6">
        <text>[protein]-peptidylproline (omega=180) = [protein]-peptidylproline (omega=0)</text>
        <dbReference type="Rhea" id="RHEA:16237"/>
        <dbReference type="Rhea" id="RHEA-COMP:10747"/>
        <dbReference type="Rhea" id="RHEA-COMP:10748"/>
        <dbReference type="ChEBI" id="CHEBI:83833"/>
        <dbReference type="ChEBI" id="CHEBI:83834"/>
        <dbReference type="EC" id="5.2.1.8"/>
    </reaction>
</comment>
<dbReference type="Pfam" id="PF00254">
    <property type="entry name" value="FKBP_C"/>
    <property type="match status" value="1"/>
</dbReference>
<dbReference type="InterPro" id="IPR001179">
    <property type="entry name" value="PPIase_FKBP_dom"/>
</dbReference>
<proteinExistence type="inferred from homology"/>
<feature type="signal peptide" evidence="7">
    <location>
        <begin position="1"/>
        <end position="24"/>
    </location>
</feature>
<sequence>MKSVFQLIATLACAVALTACGAAANTEKPVVLDPNTQVKELTITNPVVGTGTAAAAGDTLLVTYTGWLYDATKPDNKGKQFDASPALTGFEFPLGIGKMILGWDRGLVGMQVGGTRRLLIPYDLGYGVSGSRDPVTGAVVIPAYAGLVFDITLVKVTKK</sequence>
<evidence type="ECO:0000256" key="6">
    <source>
        <dbReference type="RuleBase" id="RU003915"/>
    </source>
</evidence>
<comment type="caution">
    <text evidence="9">The sequence shown here is derived from an EMBL/GenBank/DDBJ whole genome shotgun (WGS) entry which is preliminary data.</text>
</comment>
<evidence type="ECO:0000256" key="2">
    <source>
        <dbReference type="ARBA" id="ARBA00006577"/>
    </source>
</evidence>
<dbReference type="Proteomes" id="UP000468717">
    <property type="component" value="Unassembled WGS sequence"/>
</dbReference>
<keyword evidence="4 5" id="KW-0413">Isomerase</keyword>
<dbReference type="Gene3D" id="3.10.50.40">
    <property type="match status" value="1"/>
</dbReference>